<dbReference type="Pfam" id="PF20874">
    <property type="entry name" value="Relaxase_M"/>
    <property type="match status" value="1"/>
</dbReference>
<name>A0ABM8CH70_9STRE</name>
<evidence type="ECO:0000313" key="4">
    <source>
        <dbReference type="Proteomes" id="UP001378546"/>
    </source>
</evidence>
<protein>
    <recommendedName>
        <fullName evidence="5">Relaxase</fullName>
    </recommendedName>
</protein>
<sequence length="161" mass="19096">MKTYKTKRDAVHEFEVEIAEEQVEKVVSDGLFIKVLMGIGQEGLIFIPNHQLNILEQENKKQYQVFIRETSSYFIYHKENSKKNRHMKGMDLIRQLTFDNKSLPYMRRISLSSLQQKIEEINLLMTLHTQNKSFFELKDELVEEIAQLDIDLTNLQEKMLS</sequence>
<dbReference type="InterPro" id="IPR048299">
    <property type="entry name" value="LtrB_central"/>
</dbReference>
<evidence type="ECO:0000259" key="1">
    <source>
        <dbReference type="Pfam" id="PF11083"/>
    </source>
</evidence>
<dbReference type="EMBL" id="AP026968">
    <property type="protein sequence ID" value="BDT64816.1"/>
    <property type="molecule type" value="Genomic_DNA"/>
</dbReference>
<organism evidence="3 4">
    <name type="scientific">Streptococcus parapneumoniae</name>
    <dbReference type="NCBI Taxonomy" id="2993430"/>
    <lineage>
        <taxon>Bacteria</taxon>
        <taxon>Bacillati</taxon>
        <taxon>Bacillota</taxon>
        <taxon>Bacilli</taxon>
        <taxon>Lactobacillales</taxon>
        <taxon>Streptococcaceae</taxon>
        <taxon>Streptococcus</taxon>
        <taxon>Streptococcus thalassemiae group</taxon>
    </lineage>
</organism>
<feature type="domain" description="Group II intron-interrupted relaxase LtrB central" evidence="2">
    <location>
        <begin position="12"/>
        <end position="97"/>
    </location>
</feature>
<feature type="domain" description="Group II intron-interrupted relaxase LtrB C-terminal" evidence="1">
    <location>
        <begin position="112"/>
        <end position="160"/>
    </location>
</feature>
<dbReference type="InterPro" id="IPR021112">
    <property type="entry name" value="LtrB_C"/>
</dbReference>
<evidence type="ECO:0000313" key="3">
    <source>
        <dbReference type="EMBL" id="BDT64816.1"/>
    </source>
</evidence>
<dbReference type="Pfam" id="PF11083">
    <property type="entry name" value="Relaxase_C"/>
    <property type="match status" value="1"/>
</dbReference>
<dbReference type="Proteomes" id="UP001378546">
    <property type="component" value="Chromosome"/>
</dbReference>
<accession>A0ABM8CH70</accession>
<gene>
    <name evidence="3" type="ORF">SP4011_12330</name>
</gene>
<keyword evidence="4" id="KW-1185">Reference proteome</keyword>
<proteinExistence type="predicted"/>
<evidence type="ECO:0000259" key="2">
    <source>
        <dbReference type="Pfam" id="PF20874"/>
    </source>
</evidence>
<reference evidence="3 4" key="1">
    <citation type="submission" date="2022-11" db="EMBL/GenBank/DDBJ databases">
        <title>Complete genome sequence of alpha-hemolytic streptococci isolated from Japan.</title>
        <authorList>
            <person name="Morita M."/>
            <person name="Chang B."/>
            <person name="Akeda Y."/>
        </authorList>
    </citation>
    <scope>NUCLEOTIDE SEQUENCE [LARGE SCALE GENOMIC DNA]</scope>
    <source>
        <strain evidence="3 4">SP4011</strain>
    </source>
</reference>
<evidence type="ECO:0008006" key="5">
    <source>
        <dbReference type="Google" id="ProtNLM"/>
    </source>
</evidence>